<evidence type="ECO:0000313" key="2">
    <source>
        <dbReference type="Proteomes" id="UP000051936"/>
    </source>
</evidence>
<accession>A0A0R3E6L9</accession>
<proteinExistence type="predicted"/>
<comment type="caution">
    <text evidence="1">The sequence shown here is derived from an EMBL/GenBank/DDBJ whole genome shotgun (WGS) entry which is preliminary data.</text>
</comment>
<evidence type="ECO:0000313" key="1">
    <source>
        <dbReference type="EMBL" id="KRQ14703.1"/>
    </source>
</evidence>
<protein>
    <submittedName>
        <fullName evidence="1">Uncharacterized protein</fullName>
    </submittedName>
</protein>
<name>A0A0R3E6L9_9BRAD</name>
<reference evidence="1 2" key="1">
    <citation type="submission" date="2015-09" db="EMBL/GenBank/DDBJ databases">
        <title>Draft Genome Sequence of Bradyrhizobium manausense Strain BR 3351T, a Novel Symbiotic Nitrogen-Fixing Alphaproteobacterium Isolated from Brazilian Amazon Rain Forest.</title>
        <authorList>
            <person name="De Araujo J.L."/>
            <person name="Zilli J.E."/>
        </authorList>
    </citation>
    <scope>NUCLEOTIDE SEQUENCE [LARGE SCALE GENOMIC DNA]</scope>
    <source>
        <strain evidence="1 2">BR3351</strain>
    </source>
</reference>
<organism evidence="1 2">
    <name type="scientific">Bradyrhizobium manausense</name>
    <dbReference type="NCBI Taxonomy" id="989370"/>
    <lineage>
        <taxon>Bacteria</taxon>
        <taxon>Pseudomonadati</taxon>
        <taxon>Pseudomonadota</taxon>
        <taxon>Alphaproteobacteria</taxon>
        <taxon>Hyphomicrobiales</taxon>
        <taxon>Nitrobacteraceae</taxon>
        <taxon>Bradyrhizobium</taxon>
    </lineage>
</organism>
<dbReference type="EMBL" id="LJYG01000047">
    <property type="protein sequence ID" value="KRQ14703.1"/>
    <property type="molecule type" value="Genomic_DNA"/>
</dbReference>
<dbReference type="AlphaFoldDB" id="A0A0R3E6L9"/>
<sequence length="65" mass="7262">MAHRPDRLTAFNDPYVEIHSTFIAEALTLLLPYAVRITGALDQTALAPDPMTRKPCLVRNLVDDI</sequence>
<keyword evidence="2" id="KW-1185">Reference proteome</keyword>
<gene>
    <name evidence="1" type="ORF">AOQ71_12530</name>
</gene>
<dbReference type="Proteomes" id="UP000051936">
    <property type="component" value="Unassembled WGS sequence"/>
</dbReference>